<dbReference type="PANTHER" id="PTHR23146">
    <property type="entry name" value="LEO1 PROTEIN"/>
    <property type="match status" value="1"/>
</dbReference>
<organism evidence="2 3">
    <name type="scientific">Trypanosoma rangeli SC58</name>
    <dbReference type="NCBI Taxonomy" id="429131"/>
    <lineage>
        <taxon>Eukaryota</taxon>
        <taxon>Discoba</taxon>
        <taxon>Euglenozoa</taxon>
        <taxon>Kinetoplastea</taxon>
        <taxon>Metakinetoplastina</taxon>
        <taxon>Trypanosomatida</taxon>
        <taxon>Trypanosomatidae</taxon>
        <taxon>Trypanosoma</taxon>
        <taxon>Herpetosoma</taxon>
    </lineage>
</organism>
<comment type="caution">
    <text evidence="2">The sequence shown here is derived from an EMBL/GenBank/DDBJ whole genome shotgun (WGS) entry which is preliminary data.</text>
</comment>
<dbReference type="PANTHER" id="PTHR23146:SF0">
    <property type="entry name" value="RNA POLYMERASE-ASSOCIATED PROTEIN LEO1"/>
    <property type="match status" value="1"/>
</dbReference>
<evidence type="ECO:0000256" key="1">
    <source>
        <dbReference type="SAM" id="MobiDB-lite"/>
    </source>
</evidence>
<name>A0A061J873_TRYRA</name>
<sequence>MAEFYISCSLIKLSPYFAVSFCFIFHGLLLHCSLPLCACSCARERDFLRSVVAKMDLPLNIDQLTAPPQLDKPPLSPSVAATSPAPILSPLQPLPTAAADAEKSPSPREGAGVSQPPPLDETGNDEHLTIEDLFGDLFEVGDHRPVDPALLDTRKVLLRLFGDHVREEDVDFEDEKQVTLAKEMADNKAEARFAAVEKCFGEAGAAALEDQCVEPFGCLRSSLPDAPDLGPHEELWLADMPKIAPNRQTLHMEPQPFLPSQCRPLSSTDRMLFTTQNVARWAYHKGTNTFMSNARVVRWSDGSVTLHVGSDLFTLQHSKESAVTMLAGPVVVHKGTVGVPAMVSALNPEKHFVVEGASASSIEEAVIAENARFRSVSKRHSLAYSAPALPNINWKMTAARTTIEEYVMKEYNRRQKLIEQRKREGRPMTLTEQMEMENELLQRLKTISAEELLEQQREQQREAALRSAVRQQPRSRGRFERATNLEGGEDVAANSYGRDTLGGSYEEEEGDGDADDDTYEVMLERMQKKRRREDDADNAARLRRIHQREDAQVARYGPLIEALRGIVPNLPSGTTALGAVQGTLDFLETGAFSAAVVEKEVPLMMEEVADECPDVDLTAVRNELQRLFP</sequence>
<dbReference type="EMBL" id="AUPL01001939">
    <property type="protein sequence ID" value="ESL10331.1"/>
    <property type="molecule type" value="Genomic_DNA"/>
</dbReference>
<dbReference type="GO" id="GO:0006368">
    <property type="term" value="P:transcription elongation by RNA polymerase II"/>
    <property type="evidence" value="ECO:0007669"/>
    <property type="project" value="InterPro"/>
</dbReference>
<dbReference type="VEuPathDB" id="TriTrypDB:TRSC58_01939"/>
<dbReference type="GO" id="GO:0016593">
    <property type="term" value="C:Cdc73/Paf1 complex"/>
    <property type="evidence" value="ECO:0007669"/>
    <property type="project" value="InterPro"/>
</dbReference>
<protein>
    <recommendedName>
        <fullName evidence="4">RNA polymerase-associated protein LEO1</fullName>
    </recommendedName>
</protein>
<feature type="compositionally biased region" description="Acidic residues" evidence="1">
    <location>
        <begin position="505"/>
        <end position="516"/>
    </location>
</feature>
<accession>A0A061J873</accession>
<reference evidence="2 3" key="1">
    <citation type="submission" date="2013-07" db="EMBL/GenBank/DDBJ databases">
        <authorList>
            <person name="Stoco P.H."/>
            <person name="Wagner G."/>
            <person name="Gerber A."/>
            <person name="Zaha A."/>
            <person name="Thompson C."/>
            <person name="Bartholomeu D.C."/>
            <person name="Luckemeyer D.D."/>
            <person name="Bahia D."/>
            <person name="Loreto E."/>
            <person name="Prestes E.B."/>
            <person name="Lima F.M."/>
            <person name="Rodrigues-Luiz G."/>
            <person name="Vallejo G.A."/>
            <person name="Filho J.F."/>
            <person name="Monteiro K.M."/>
            <person name="Tyler K.M."/>
            <person name="de Almeida L.G."/>
            <person name="Ortiz M.F."/>
            <person name="Siervo M.A."/>
            <person name="de Moraes M.H."/>
            <person name="Cunha O.L."/>
            <person name="Mendonca-Neto R."/>
            <person name="Silva R."/>
            <person name="Teixeira S.M."/>
            <person name="Murta S.M."/>
            <person name="Sincero T.C."/>
            <person name="Mendes T.A."/>
            <person name="Urmenyi T.P."/>
            <person name="Silva V.G."/>
            <person name="da Rocha W.D."/>
            <person name="Andersson B."/>
            <person name="Romanha A.J."/>
            <person name="Steindel M."/>
            <person name="de Vasconcelos A.T."/>
            <person name="Grisard E.C."/>
        </authorList>
    </citation>
    <scope>NUCLEOTIDE SEQUENCE [LARGE SCALE GENOMIC DNA]</scope>
    <source>
        <strain evidence="2 3">SC58</strain>
    </source>
</reference>
<proteinExistence type="predicted"/>
<dbReference type="GO" id="GO:0032968">
    <property type="term" value="P:positive regulation of transcription elongation by RNA polymerase II"/>
    <property type="evidence" value="ECO:0007669"/>
    <property type="project" value="TreeGrafter"/>
</dbReference>
<dbReference type="InterPro" id="IPR007149">
    <property type="entry name" value="Leo1"/>
</dbReference>
<feature type="region of interest" description="Disordered" evidence="1">
    <location>
        <begin position="463"/>
        <end position="516"/>
    </location>
</feature>
<dbReference type="Pfam" id="PF04004">
    <property type="entry name" value="Leo1"/>
    <property type="match status" value="1"/>
</dbReference>
<evidence type="ECO:0000313" key="2">
    <source>
        <dbReference type="EMBL" id="ESL10331.1"/>
    </source>
</evidence>
<dbReference type="Proteomes" id="UP000031737">
    <property type="component" value="Unassembled WGS sequence"/>
</dbReference>
<feature type="region of interest" description="Disordered" evidence="1">
    <location>
        <begin position="91"/>
        <end position="125"/>
    </location>
</feature>
<dbReference type="GO" id="GO:1990269">
    <property type="term" value="F:RNA polymerase II C-terminal domain phosphoserine binding"/>
    <property type="evidence" value="ECO:0007669"/>
    <property type="project" value="TreeGrafter"/>
</dbReference>
<keyword evidence="3" id="KW-1185">Reference proteome</keyword>
<gene>
    <name evidence="2" type="ORF">TRSC58_01939</name>
</gene>
<evidence type="ECO:0008006" key="4">
    <source>
        <dbReference type="Google" id="ProtNLM"/>
    </source>
</evidence>
<dbReference type="AlphaFoldDB" id="A0A061J873"/>
<evidence type="ECO:0000313" key="3">
    <source>
        <dbReference type="Proteomes" id="UP000031737"/>
    </source>
</evidence>
<dbReference type="OrthoDB" id="20844at2759"/>